<organism evidence="1 2">
    <name type="scientific">Spongisporangium articulatum</name>
    <dbReference type="NCBI Taxonomy" id="3362603"/>
    <lineage>
        <taxon>Bacteria</taxon>
        <taxon>Bacillati</taxon>
        <taxon>Actinomycetota</taxon>
        <taxon>Actinomycetes</taxon>
        <taxon>Kineosporiales</taxon>
        <taxon>Kineosporiaceae</taxon>
        <taxon>Spongisporangium</taxon>
    </lineage>
</organism>
<dbReference type="Pfam" id="PF12900">
    <property type="entry name" value="Pyridox_ox_2"/>
    <property type="match status" value="1"/>
</dbReference>
<dbReference type="RefSeq" id="WP_398282486.1">
    <property type="nucleotide sequence ID" value="NZ_JBITLV010000005.1"/>
</dbReference>
<dbReference type="SUPFAM" id="SSF50475">
    <property type="entry name" value="FMN-binding split barrel"/>
    <property type="match status" value="1"/>
</dbReference>
<keyword evidence="2" id="KW-1185">Reference proteome</keyword>
<dbReference type="Proteomes" id="UP001612915">
    <property type="component" value="Unassembled WGS sequence"/>
</dbReference>
<evidence type="ECO:0000313" key="2">
    <source>
        <dbReference type="Proteomes" id="UP001612915"/>
    </source>
</evidence>
<comment type="caution">
    <text evidence="1">The sequence shown here is derived from an EMBL/GenBank/DDBJ whole genome shotgun (WGS) entry which is preliminary data.</text>
</comment>
<protein>
    <submittedName>
        <fullName evidence="1">Pyridoxamine 5'-phosphate oxidase family protein</fullName>
    </submittedName>
</protein>
<reference evidence="1 2" key="1">
    <citation type="submission" date="2024-10" db="EMBL/GenBank/DDBJ databases">
        <title>The Natural Products Discovery Center: Release of the First 8490 Sequenced Strains for Exploring Actinobacteria Biosynthetic Diversity.</title>
        <authorList>
            <person name="Kalkreuter E."/>
            <person name="Kautsar S.A."/>
            <person name="Yang D."/>
            <person name="Bader C.D."/>
            <person name="Teijaro C.N."/>
            <person name="Fluegel L."/>
            <person name="Davis C.M."/>
            <person name="Simpson J.R."/>
            <person name="Lauterbach L."/>
            <person name="Steele A.D."/>
            <person name="Gui C."/>
            <person name="Meng S."/>
            <person name="Li G."/>
            <person name="Viehrig K."/>
            <person name="Ye F."/>
            <person name="Su P."/>
            <person name="Kiefer A.F."/>
            <person name="Nichols A."/>
            <person name="Cepeda A.J."/>
            <person name="Yan W."/>
            <person name="Fan B."/>
            <person name="Jiang Y."/>
            <person name="Adhikari A."/>
            <person name="Zheng C.-J."/>
            <person name="Schuster L."/>
            <person name="Cowan T.M."/>
            <person name="Smanski M.J."/>
            <person name="Chevrette M.G."/>
            <person name="De Carvalho L.P.S."/>
            <person name="Shen B."/>
        </authorList>
    </citation>
    <scope>NUCLEOTIDE SEQUENCE [LARGE SCALE GENOMIC DNA]</scope>
    <source>
        <strain evidence="1 2">NPDC049639</strain>
    </source>
</reference>
<dbReference type="InterPro" id="IPR024747">
    <property type="entry name" value="Pyridox_Oxase-rel"/>
</dbReference>
<proteinExistence type="predicted"/>
<dbReference type="Gene3D" id="2.30.110.10">
    <property type="entry name" value="Electron Transport, Fmn-binding Protein, Chain A"/>
    <property type="match status" value="1"/>
</dbReference>
<sequence>MEELSVSTCWHLMCTVEVGRLAFGVGDRIEIFPVNFAIDGESVLFRTAEGTKLAATVLDHEVALETDAYDDLSGRAWSVVVHGRASEVTDPDELEDLATLPLYPWSSTEKNRFVRITPLEVSGRRFRVTETHAPLIG</sequence>
<accession>A0ABW8AQG3</accession>
<dbReference type="InterPro" id="IPR012349">
    <property type="entry name" value="Split_barrel_FMN-bd"/>
</dbReference>
<dbReference type="EMBL" id="JBITLV010000005">
    <property type="protein sequence ID" value="MFI7588611.1"/>
    <property type="molecule type" value="Genomic_DNA"/>
</dbReference>
<gene>
    <name evidence="1" type="ORF">ACIB24_16190</name>
</gene>
<evidence type="ECO:0000313" key="1">
    <source>
        <dbReference type="EMBL" id="MFI7588611.1"/>
    </source>
</evidence>
<name>A0ABW8AQG3_9ACTN</name>